<dbReference type="NCBIfam" id="NF004392">
    <property type="entry name" value="PRK05751.1-3"/>
    <property type="match status" value="1"/>
</dbReference>
<protein>
    <recommendedName>
        <fullName evidence="6">Protein-export protein SecB</fullName>
    </recommendedName>
</protein>
<keyword evidence="8" id="KW-1185">Reference proteome</keyword>
<dbReference type="FunCoup" id="A0A2G4YPN7">
    <property type="interactions" value="221"/>
</dbReference>
<comment type="function">
    <text evidence="6">One of the proteins required for the normal export of preproteins out of the cell cytoplasm. It is a molecular chaperone that binds to a subset of precursor proteins, maintaining them in a translocation-competent state. It also specifically binds to its receptor SecA.</text>
</comment>
<keyword evidence="2 6" id="KW-0813">Transport</keyword>
<comment type="subunit">
    <text evidence="6">Homotetramer, a dimer of dimers. One homotetramer interacts with 1 SecA dimer.</text>
</comment>
<accession>A0A2G4YPN7</accession>
<dbReference type="AlphaFoldDB" id="A0A2G4YPN7"/>
<keyword evidence="4 6" id="KW-0811">Translocation</keyword>
<evidence type="ECO:0000256" key="2">
    <source>
        <dbReference type="ARBA" id="ARBA00022448"/>
    </source>
</evidence>
<dbReference type="NCBIfam" id="TIGR00809">
    <property type="entry name" value="secB"/>
    <property type="match status" value="1"/>
</dbReference>
<evidence type="ECO:0000313" key="8">
    <source>
        <dbReference type="Proteomes" id="UP000229730"/>
    </source>
</evidence>
<dbReference type="PANTHER" id="PTHR36918">
    <property type="match status" value="1"/>
</dbReference>
<dbReference type="SUPFAM" id="SSF54611">
    <property type="entry name" value="SecB-like"/>
    <property type="match status" value="1"/>
</dbReference>
<evidence type="ECO:0000256" key="6">
    <source>
        <dbReference type="HAMAP-Rule" id="MF_00821"/>
    </source>
</evidence>
<evidence type="ECO:0000256" key="3">
    <source>
        <dbReference type="ARBA" id="ARBA00022927"/>
    </source>
</evidence>
<proteinExistence type="inferred from homology"/>
<dbReference type="EMBL" id="PDEM01000025">
    <property type="protein sequence ID" value="PHZ84250.1"/>
    <property type="molecule type" value="Genomic_DNA"/>
</dbReference>
<keyword evidence="5 6" id="KW-0143">Chaperone</keyword>
<evidence type="ECO:0000256" key="1">
    <source>
        <dbReference type="ARBA" id="ARBA00009990"/>
    </source>
</evidence>
<dbReference type="InterPro" id="IPR035958">
    <property type="entry name" value="SecB-like_sf"/>
</dbReference>
<organism evidence="7 8">
    <name type="scientific">Paremcibacter congregatus</name>
    <dbReference type="NCBI Taxonomy" id="2043170"/>
    <lineage>
        <taxon>Bacteria</taxon>
        <taxon>Pseudomonadati</taxon>
        <taxon>Pseudomonadota</taxon>
        <taxon>Alphaproteobacteria</taxon>
        <taxon>Emcibacterales</taxon>
        <taxon>Emcibacteraceae</taxon>
        <taxon>Paremcibacter</taxon>
    </lineage>
</organism>
<dbReference type="InterPro" id="IPR003708">
    <property type="entry name" value="SecB"/>
</dbReference>
<sequence length="171" mass="18777">MSDETENTNVDAAAGTENTEVQIAILGQYIKDLSFENPTPAQTLQKLSQEKPSMDINVNLNARGVGEDVYEVDLKITATAKAGEDTAFVSELVYSGLFAAKNLPENTLQPFLMIEAPRQLFPFARRIISDVTRDGGFPPLMLEPIDFAALYQQQIQQAQAQQAAENDVIVN</sequence>
<dbReference type="GO" id="GO:0051082">
    <property type="term" value="F:unfolded protein binding"/>
    <property type="evidence" value="ECO:0007669"/>
    <property type="project" value="InterPro"/>
</dbReference>
<dbReference type="PANTHER" id="PTHR36918:SF1">
    <property type="entry name" value="PROTEIN-EXPORT PROTEIN SECB"/>
    <property type="match status" value="1"/>
</dbReference>
<dbReference type="GO" id="GO:0005737">
    <property type="term" value="C:cytoplasm"/>
    <property type="evidence" value="ECO:0007669"/>
    <property type="project" value="UniProtKB-SubCell"/>
</dbReference>
<keyword evidence="6" id="KW-0963">Cytoplasm</keyword>
<dbReference type="RefSeq" id="WP_099474214.1">
    <property type="nucleotide sequence ID" value="NZ_CAXBMK010000002.1"/>
</dbReference>
<dbReference type="OrthoDB" id="9795145at2"/>
<evidence type="ECO:0000256" key="4">
    <source>
        <dbReference type="ARBA" id="ARBA00023010"/>
    </source>
</evidence>
<gene>
    <name evidence="6" type="primary">secB</name>
    <name evidence="7" type="ORF">CRD36_13755</name>
</gene>
<name>A0A2G4YPN7_9PROT</name>
<reference evidence="7 8" key="1">
    <citation type="submission" date="2017-10" db="EMBL/GenBank/DDBJ databases">
        <title>Frigbacter circumglobatus gen. nov. sp. nov., isolated from sediment cultured in situ.</title>
        <authorList>
            <person name="Zhao Z."/>
        </authorList>
    </citation>
    <scope>NUCLEOTIDE SEQUENCE [LARGE SCALE GENOMIC DNA]</scope>
    <source>
        <strain evidence="7 8">ZYL</strain>
    </source>
</reference>
<dbReference type="GO" id="GO:0051262">
    <property type="term" value="P:protein tetramerization"/>
    <property type="evidence" value="ECO:0007669"/>
    <property type="project" value="InterPro"/>
</dbReference>
<dbReference type="Pfam" id="PF02556">
    <property type="entry name" value="SecB"/>
    <property type="match status" value="1"/>
</dbReference>
<comment type="similarity">
    <text evidence="1 6">Belongs to the SecB family.</text>
</comment>
<comment type="caution">
    <text evidence="7">The sequence shown here is derived from an EMBL/GenBank/DDBJ whole genome shotgun (WGS) entry which is preliminary data.</text>
</comment>
<dbReference type="GO" id="GO:0006457">
    <property type="term" value="P:protein folding"/>
    <property type="evidence" value="ECO:0007669"/>
    <property type="project" value="UniProtKB-UniRule"/>
</dbReference>
<dbReference type="GO" id="GO:0015031">
    <property type="term" value="P:protein transport"/>
    <property type="evidence" value="ECO:0007669"/>
    <property type="project" value="UniProtKB-UniRule"/>
</dbReference>
<dbReference type="Proteomes" id="UP000229730">
    <property type="component" value="Unassembled WGS sequence"/>
</dbReference>
<dbReference type="PRINTS" id="PR01594">
    <property type="entry name" value="SECBCHAPRONE"/>
</dbReference>
<dbReference type="Gene3D" id="3.10.420.10">
    <property type="entry name" value="SecB-like"/>
    <property type="match status" value="1"/>
</dbReference>
<evidence type="ECO:0000313" key="7">
    <source>
        <dbReference type="EMBL" id="PHZ84250.1"/>
    </source>
</evidence>
<keyword evidence="3 6" id="KW-0653">Protein transport</keyword>
<evidence type="ECO:0000256" key="5">
    <source>
        <dbReference type="ARBA" id="ARBA00023186"/>
    </source>
</evidence>
<dbReference type="HAMAP" id="MF_00821">
    <property type="entry name" value="SecB"/>
    <property type="match status" value="1"/>
</dbReference>
<comment type="subcellular location">
    <subcellularLocation>
        <location evidence="6">Cytoplasm</location>
    </subcellularLocation>
</comment>
<dbReference type="InParanoid" id="A0A2G4YPN7"/>